<keyword evidence="2" id="KW-0378">Hydrolase</keyword>
<dbReference type="InterPro" id="IPR003833">
    <property type="entry name" value="CT_C_D"/>
</dbReference>
<reference evidence="5" key="1">
    <citation type="submission" date="2018-05" db="EMBL/GenBank/DDBJ databases">
        <authorList>
            <person name="Lanie J.A."/>
            <person name="Ng W.-L."/>
            <person name="Kazmierczak K.M."/>
            <person name="Andrzejewski T.M."/>
            <person name="Davidsen T.M."/>
            <person name="Wayne K.J."/>
            <person name="Tettelin H."/>
            <person name="Glass J.I."/>
            <person name="Rusch D."/>
            <person name="Podicherti R."/>
            <person name="Tsui H.-C.T."/>
            <person name="Winkler M.E."/>
        </authorList>
    </citation>
    <scope>NUCLEOTIDE SEQUENCE</scope>
</reference>
<dbReference type="GO" id="GO:0005524">
    <property type="term" value="F:ATP binding"/>
    <property type="evidence" value="ECO:0007669"/>
    <property type="project" value="UniProtKB-KW"/>
</dbReference>
<dbReference type="PANTHER" id="PTHR34698">
    <property type="entry name" value="5-OXOPROLINASE SUBUNIT B"/>
    <property type="match status" value="1"/>
</dbReference>
<dbReference type="EMBL" id="UINC01003193">
    <property type="protein sequence ID" value="SVA04150.1"/>
    <property type="molecule type" value="Genomic_DNA"/>
</dbReference>
<keyword evidence="3" id="KW-0067">ATP-binding</keyword>
<proteinExistence type="predicted"/>
<dbReference type="InterPro" id="IPR029000">
    <property type="entry name" value="Cyclophilin-like_dom_sf"/>
</dbReference>
<dbReference type="GO" id="GO:0016787">
    <property type="term" value="F:hydrolase activity"/>
    <property type="evidence" value="ECO:0007669"/>
    <property type="project" value="UniProtKB-KW"/>
</dbReference>
<name>A0A381SJA8_9ZZZZ</name>
<dbReference type="InterPro" id="IPR010016">
    <property type="entry name" value="PxpB"/>
</dbReference>
<sequence length="186" mass="20900">VEVAAGEKSIFVTYNCLEISALKALEIIHNQLEEFIYKEESDQNLELVIPVYYSEESGLDIQDVAATQNLSIQEIAHLHSQPTYKVKMIGFTPGFAYIGDLPKELFMSRLSKPRVNLLAGSVGITGNRTCVYPLGGPGGWRIIGRTPLTLFHKDKKNPFGILPGIKIRFKPMTKQEYENFKQDNPL</sequence>
<protein>
    <recommendedName>
        <fullName evidence="4">Carboxyltransferase domain-containing protein</fullName>
    </recommendedName>
</protein>
<dbReference type="PANTHER" id="PTHR34698:SF2">
    <property type="entry name" value="5-OXOPROLINASE SUBUNIT B"/>
    <property type="match status" value="1"/>
</dbReference>
<feature type="domain" description="Carboxyltransferase" evidence="4">
    <location>
        <begin position="3"/>
        <end position="161"/>
    </location>
</feature>
<dbReference type="SUPFAM" id="SSF50891">
    <property type="entry name" value="Cyclophilin-like"/>
    <property type="match status" value="1"/>
</dbReference>
<feature type="non-terminal residue" evidence="5">
    <location>
        <position position="1"/>
    </location>
</feature>
<dbReference type="Pfam" id="PF02682">
    <property type="entry name" value="CT_C_D"/>
    <property type="match status" value="1"/>
</dbReference>
<gene>
    <name evidence="5" type="ORF">METZ01_LOCUS57004</name>
</gene>
<organism evidence="5">
    <name type="scientific">marine metagenome</name>
    <dbReference type="NCBI Taxonomy" id="408172"/>
    <lineage>
        <taxon>unclassified sequences</taxon>
        <taxon>metagenomes</taxon>
        <taxon>ecological metagenomes</taxon>
    </lineage>
</organism>
<dbReference type="AlphaFoldDB" id="A0A381SJA8"/>
<accession>A0A381SJA8</accession>
<evidence type="ECO:0000256" key="2">
    <source>
        <dbReference type="ARBA" id="ARBA00022801"/>
    </source>
</evidence>
<evidence type="ECO:0000313" key="5">
    <source>
        <dbReference type="EMBL" id="SVA04150.1"/>
    </source>
</evidence>
<evidence type="ECO:0000259" key="4">
    <source>
        <dbReference type="SMART" id="SM00796"/>
    </source>
</evidence>
<dbReference type="Gene3D" id="2.40.100.10">
    <property type="entry name" value="Cyclophilin-like"/>
    <property type="match status" value="1"/>
</dbReference>
<evidence type="ECO:0000256" key="1">
    <source>
        <dbReference type="ARBA" id="ARBA00022741"/>
    </source>
</evidence>
<evidence type="ECO:0000256" key="3">
    <source>
        <dbReference type="ARBA" id="ARBA00022840"/>
    </source>
</evidence>
<dbReference type="SMART" id="SM00796">
    <property type="entry name" value="AHS1"/>
    <property type="match status" value="1"/>
</dbReference>
<keyword evidence="1" id="KW-0547">Nucleotide-binding</keyword>